<feature type="chain" id="PRO_5002596989" description="Porin domain-containing protein" evidence="1">
    <location>
        <begin position="24"/>
        <end position="355"/>
    </location>
</feature>
<keyword evidence="1" id="KW-0732">Signal</keyword>
<evidence type="ECO:0000259" key="2">
    <source>
        <dbReference type="Pfam" id="PF13609"/>
    </source>
</evidence>
<dbReference type="InterPro" id="IPR033900">
    <property type="entry name" value="Gram_neg_porin_domain"/>
</dbReference>
<dbReference type="AlphaFoldDB" id="A0A0H2ME11"/>
<dbReference type="STRING" id="1489064.WH96_09950"/>
<dbReference type="PATRIC" id="fig|1489064.4.peg.3282"/>
<dbReference type="SUPFAM" id="SSF56935">
    <property type="entry name" value="Porins"/>
    <property type="match status" value="1"/>
</dbReference>
<dbReference type="RefSeq" id="WP_047764003.1">
    <property type="nucleotide sequence ID" value="NZ_LAQL01000006.1"/>
</dbReference>
<keyword evidence="4" id="KW-1185">Reference proteome</keyword>
<evidence type="ECO:0000313" key="4">
    <source>
        <dbReference type="Proteomes" id="UP000035444"/>
    </source>
</evidence>
<gene>
    <name evidence="3" type="ORF">WH96_09950</name>
</gene>
<dbReference type="EMBL" id="LAQL01000006">
    <property type="protein sequence ID" value="KLN60789.1"/>
    <property type="molecule type" value="Genomic_DNA"/>
</dbReference>
<feature type="domain" description="Porin" evidence="2">
    <location>
        <begin position="10"/>
        <end position="332"/>
    </location>
</feature>
<organism evidence="3 4">
    <name type="scientific">Kiloniella spongiae</name>
    <dbReference type="NCBI Taxonomy" id="1489064"/>
    <lineage>
        <taxon>Bacteria</taxon>
        <taxon>Pseudomonadati</taxon>
        <taxon>Pseudomonadota</taxon>
        <taxon>Alphaproteobacteria</taxon>
        <taxon>Rhodospirillales</taxon>
        <taxon>Kiloniellaceae</taxon>
        <taxon>Kiloniella</taxon>
    </lineage>
</organism>
<evidence type="ECO:0000313" key="3">
    <source>
        <dbReference type="EMBL" id="KLN60789.1"/>
    </source>
</evidence>
<sequence length="355" mass="36749">MKSLLLASSALVTAVALAPTAQAEDGKINLSVFTQFHASSTDADNETLGTNNGHDFNTNSEIKLTASNTADNGLRYGLEIQLETDQDSTENTDENYIWLEGDFGRVELGDQDGADDGLLVSGKDVGLIYGMIDNATGSSLDTGSASVAATAADISDSSDATKITYYTPSFNGFKAGVSYAPDSSDGAEVANRVVDTRAEQTVEAGLNYSGSFNDVSLEIGASSVWSDHSGDTGTAQNDAQFFGAGVGFNVGYAGFTVGAGYTYQDGDDVYDDQNTVDAGINYTTGPWQFAVAGVWSETTNVTASSGDDFESTAVSAGIQYEVAPGLAVYGSAIAGDYEGGAEEFTSVQSGVLVSF</sequence>
<dbReference type="Proteomes" id="UP000035444">
    <property type="component" value="Unassembled WGS sequence"/>
</dbReference>
<dbReference type="Pfam" id="PF13609">
    <property type="entry name" value="Porin_4"/>
    <property type="match status" value="1"/>
</dbReference>
<name>A0A0H2ME11_9PROT</name>
<feature type="signal peptide" evidence="1">
    <location>
        <begin position="1"/>
        <end position="23"/>
    </location>
</feature>
<accession>A0A0H2ME11</accession>
<dbReference type="Gene3D" id="2.40.160.10">
    <property type="entry name" value="Porin"/>
    <property type="match status" value="1"/>
</dbReference>
<evidence type="ECO:0000256" key="1">
    <source>
        <dbReference type="SAM" id="SignalP"/>
    </source>
</evidence>
<reference evidence="3 4" key="1">
    <citation type="submission" date="2015-03" db="EMBL/GenBank/DDBJ databases">
        <title>Genome Sequence of Kiloniella spongiae MEBiC09566, isolated from a marine sponge.</title>
        <authorList>
            <person name="Shao Z."/>
            <person name="Wang L."/>
            <person name="Li X."/>
        </authorList>
    </citation>
    <scope>NUCLEOTIDE SEQUENCE [LARGE SCALE GENOMIC DNA]</scope>
    <source>
        <strain evidence="3 4">MEBiC09566</strain>
    </source>
</reference>
<dbReference type="GO" id="GO:0016020">
    <property type="term" value="C:membrane"/>
    <property type="evidence" value="ECO:0007669"/>
    <property type="project" value="InterPro"/>
</dbReference>
<dbReference type="InterPro" id="IPR023614">
    <property type="entry name" value="Porin_dom_sf"/>
</dbReference>
<dbReference type="GO" id="GO:0015288">
    <property type="term" value="F:porin activity"/>
    <property type="evidence" value="ECO:0007669"/>
    <property type="project" value="InterPro"/>
</dbReference>
<comment type="caution">
    <text evidence="3">The sequence shown here is derived from an EMBL/GenBank/DDBJ whole genome shotgun (WGS) entry which is preliminary data.</text>
</comment>
<proteinExistence type="predicted"/>
<protein>
    <recommendedName>
        <fullName evidence="2">Porin domain-containing protein</fullName>
    </recommendedName>
</protein>
<dbReference type="OrthoDB" id="6758483at2"/>